<keyword evidence="8" id="KW-1015">Disulfide bond</keyword>
<feature type="domain" description="tRNA-specific 2-thiouridylase MnmA-like central" evidence="13">
    <location>
        <begin position="213"/>
        <end position="275"/>
    </location>
</feature>
<evidence type="ECO:0000256" key="2">
    <source>
        <dbReference type="ARBA" id="ARBA00022555"/>
    </source>
</evidence>
<name>A0A2U3LJR0_9FIRM</name>
<dbReference type="OrthoDB" id="9800696at2"/>
<dbReference type="FunFam" id="2.30.30.280:FF:000001">
    <property type="entry name" value="tRNA-specific 2-thiouridylase MnmA"/>
    <property type="match status" value="1"/>
</dbReference>
<sequence>MALIAKPKVVVGMSGGVDSSIAAALLQEQGYDVIGITLQMWKSADAEVEGGCCSLSAIDDARRVAFLLGIPHYVMNFRSFFEETVLDYFTQSYLAGETPNPCIACNKYVKFGELLRKAHGLGAEYIATGHYAQVLRSPDSGRFLLSKSMDVRKDQTYALYMLTQEQLAQTLFPLSDYPKEQIRIMAKERGLGVGDKPDSQEICFIPNNDYASFVRKRSEEDIKPGRFVDLAGNSLGRHQGIIHYTVGQRKGLGVTFGKPMFVVGLNPESNEVVLGEDQDVYTDTLWAIDLNWISISELQGPIKVKAKIRYNSSGAEATVYPGDREAGYDVMVCFDQPQRAVTPGQAVVFYQENIVVGGGKIISDPRGRRSSKFEVRRGDT</sequence>
<dbReference type="Gene3D" id="2.40.30.10">
    <property type="entry name" value="Translation factors"/>
    <property type="match status" value="1"/>
</dbReference>
<protein>
    <recommendedName>
        <fullName evidence="11">tRNA-specific 2-thiouridylase MnmA</fullName>
        <ecNumber evidence="11">2.8.1.13</ecNumber>
    </recommendedName>
</protein>
<dbReference type="SUPFAM" id="SSF52402">
    <property type="entry name" value="Adenine nucleotide alpha hydrolases-like"/>
    <property type="match status" value="1"/>
</dbReference>
<gene>
    <name evidence="11 14" type="primary">mnmA</name>
    <name evidence="14" type="ORF">SBF1_560012</name>
</gene>
<reference evidence="15" key="1">
    <citation type="submission" date="2018-02" db="EMBL/GenBank/DDBJ databases">
        <authorList>
            <person name="Hausmann B."/>
        </authorList>
    </citation>
    <scope>NUCLEOTIDE SEQUENCE [LARGE SCALE GENOMIC DNA]</scope>
    <source>
        <strain evidence="15">Peat soil MAG SbF1</strain>
    </source>
</reference>
<evidence type="ECO:0000256" key="3">
    <source>
        <dbReference type="ARBA" id="ARBA00022679"/>
    </source>
</evidence>
<dbReference type="GO" id="GO:0103016">
    <property type="term" value="F:tRNA-uridine 2-sulfurtransferase activity"/>
    <property type="evidence" value="ECO:0007669"/>
    <property type="project" value="UniProtKB-EC"/>
</dbReference>
<dbReference type="Proteomes" id="UP000238916">
    <property type="component" value="Unassembled WGS sequence"/>
</dbReference>
<feature type="region of interest" description="Interaction with tRNA" evidence="11">
    <location>
        <begin position="153"/>
        <end position="155"/>
    </location>
</feature>
<dbReference type="Pfam" id="PF20259">
    <property type="entry name" value="tRNA_Me_trans_M"/>
    <property type="match status" value="1"/>
</dbReference>
<dbReference type="NCBIfam" id="TIGR00420">
    <property type="entry name" value="trmU"/>
    <property type="match status" value="1"/>
</dbReference>
<dbReference type="Pfam" id="PF03054">
    <property type="entry name" value="tRNA_Me_trans"/>
    <property type="match status" value="1"/>
</dbReference>
<dbReference type="InterPro" id="IPR014729">
    <property type="entry name" value="Rossmann-like_a/b/a_fold"/>
</dbReference>
<evidence type="ECO:0000256" key="8">
    <source>
        <dbReference type="ARBA" id="ARBA00023157"/>
    </source>
</evidence>
<feature type="site" description="Interaction with tRNA" evidence="11">
    <location>
        <position position="345"/>
    </location>
</feature>
<evidence type="ECO:0000259" key="13">
    <source>
        <dbReference type="Pfam" id="PF20259"/>
    </source>
</evidence>
<dbReference type="NCBIfam" id="NF001138">
    <property type="entry name" value="PRK00143.1"/>
    <property type="match status" value="1"/>
</dbReference>
<dbReference type="Gene3D" id="3.40.50.620">
    <property type="entry name" value="HUPs"/>
    <property type="match status" value="1"/>
</dbReference>
<feature type="binding site" evidence="11">
    <location>
        <position position="129"/>
    </location>
    <ligand>
        <name>ATP</name>
        <dbReference type="ChEBI" id="CHEBI:30616"/>
    </ligand>
</feature>
<dbReference type="GO" id="GO:0002143">
    <property type="term" value="P:tRNA wobble position uridine thiolation"/>
    <property type="evidence" value="ECO:0007669"/>
    <property type="project" value="TreeGrafter"/>
</dbReference>
<dbReference type="HAMAP" id="MF_00144">
    <property type="entry name" value="tRNA_thiouridyl_MnmA"/>
    <property type="match status" value="1"/>
</dbReference>
<keyword evidence="6 11" id="KW-0067">ATP-binding</keyword>
<dbReference type="CDD" id="cd01998">
    <property type="entry name" value="MnmA_TRMU-like"/>
    <property type="match status" value="1"/>
</dbReference>
<evidence type="ECO:0000256" key="7">
    <source>
        <dbReference type="ARBA" id="ARBA00022884"/>
    </source>
</evidence>
<keyword evidence="7 11" id="KW-0694">RNA-binding</keyword>
<evidence type="ECO:0000256" key="6">
    <source>
        <dbReference type="ARBA" id="ARBA00022840"/>
    </source>
</evidence>
<dbReference type="InterPro" id="IPR004506">
    <property type="entry name" value="MnmA-like"/>
</dbReference>
<dbReference type="InterPro" id="IPR046885">
    <property type="entry name" value="MnmA-like_C"/>
</dbReference>
<dbReference type="EC" id="2.8.1.13" evidence="11"/>
<dbReference type="InterPro" id="IPR046884">
    <property type="entry name" value="MnmA-like_central"/>
</dbReference>
<dbReference type="GO" id="GO:0005524">
    <property type="term" value="F:ATP binding"/>
    <property type="evidence" value="ECO:0007669"/>
    <property type="project" value="UniProtKB-KW"/>
</dbReference>
<dbReference type="PANTHER" id="PTHR11933:SF5">
    <property type="entry name" value="MITOCHONDRIAL TRNA-SPECIFIC 2-THIOURIDYLASE 1"/>
    <property type="match status" value="1"/>
</dbReference>
<feature type="domain" description="tRNA-specific 2-thiouridylase MnmA-like C-terminal" evidence="12">
    <location>
        <begin position="283"/>
        <end position="361"/>
    </location>
</feature>
<comment type="caution">
    <text evidence="11">Lacks conserved residue(s) required for the propagation of feature annotation.</text>
</comment>
<dbReference type="Gene3D" id="2.30.30.280">
    <property type="entry name" value="Adenine nucleotide alpha hydrolases-like domains"/>
    <property type="match status" value="1"/>
</dbReference>
<dbReference type="InterPro" id="IPR023382">
    <property type="entry name" value="MnmA-like_central_sf"/>
</dbReference>
<feature type="active site" description="Cysteine persulfide intermediate" evidence="11">
    <location>
        <position position="203"/>
    </location>
</feature>
<feature type="binding site" evidence="11">
    <location>
        <position position="38"/>
    </location>
    <ligand>
        <name>ATP</name>
        <dbReference type="ChEBI" id="CHEBI:30616"/>
    </ligand>
</feature>
<comment type="function">
    <text evidence="10 11">Catalyzes the 2-thiolation of uridine at the wobble position (U34) of tRNA, leading to the formation of s(2)U34.</text>
</comment>
<dbReference type="EMBL" id="OMOF01000512">
    <property type="protein sequence ID" value="SPF52080.1"/>
    <property type="molecule type" value="Genomic_DNA"/>
</dbReference>
<organism evidence="14 15">
    <name type="scientific">Candidatus Desulfosporosinus infrequens</name>
    <dbReference type="NCBI Taxonomy" id="2043169"/>
    <lineage>
        <taxon>Bacteria</taxon>
        <taxon>Bacillati</taxon>
        <taxon>Bacillota</taxon>
        <taxon>Clostridia</taxon>
        <taxon>Eubacteriales</taxon>
        <taxon>Desulfitobacteriaceae</taxon>
        <taxon>Desulfosporosinus</taxon>
    </lineage>
</organism>
<evidence type="ECO:0000313" key="15">
    <source>
        <dbReference type="Proteomes" id="UP000238916"/>
    </source>
</evidence>
<feature type="active site" description="Nucleophile" evidence="11">
    <location>
        <position position="105"/>
    </location>
</feature>
<keyword evidence="1 11" id="KW-0963">Cytoplasm</keyword>
<comment type="similarity">
    <text evidence="11">Belongs to the MnmA/TRMU family.</text>
</comment>
<dbReference type="PANTHER" id="PTHR11933">
    <property type="entry name" value="TRNA 5-METHYLAMINOMETHYL-2-THIOURIDYLATE -METHYLTRANSFERASE"/>
    <property type="match status" value="1"/>
</dbReference>
<evidence type="ECO:0000256" key="4">
    <source>
        <dbReference type="ARBA" id="ARBA00022694"/>
    </source>
</evidence>
<evidence type="ECO:0000256" key="10">
    <source>
        <dbReference type="ARBA" id="ARBA00056575"/>
    </source>
</evidence>
<comment type="subcellular location">
    <subcellularLocation>
        <location evidence="11">Cytoplasm</location>
    </subcellularLocation>
</comment>
<dbReference type="AlphaFoldDB" id="A0A2U3LJR0"/>
<feature type="binding site" evidence="11">
    <location>
        <begin position="12"/>
        <end position="19"/>
    </location>
    <ligand>
        <name>ATP</name>
        <dbReference type="ChEBI" id="CHEBI:30616"/>
    </ligand>
</feature>
<evidence type="ECO:0000256" key="1">
    <source>
        <dbReference type="ARBA" id="ARBA00022490"/>
    </source>
</evidence>
<feature type="site" description="Interaction with tRNA" evidence="11">
    <location>
        <position position="130"/>
    </location>
</feature>
<keyword evidence="5 11" id="KW-0547">Nucleotide-binding</keyword>
<accession>A0A2U3LJR0</accession>
<keyword evidence="2 11" id="KW-0820">tRNA-binding</keyword>
<dbReference type="GO" id="GO:0005737">
    <property type="term" value="C:cytoplasm"/>
    <property type="evidence" value="ECO:0007669"/>
    <property type="project" value="UniProtKB-SubCell"/>
</dbReference>
<dbReference type="GO" id="GO:0000049">
    <property type="term" value="F:tRNA binding"/>
    <property type="evidence" value="ECO:0007669"/>
    <property type="project" value="UniProtKB-KW"/>
</dbReference>
<evidence type="ECO:0000259" key="12">
    <source>
        <dbReference type="Pfam" id="PF20258"/>
    </source>
</evidence>
<evidence type="ECO:0000313" key="14">
    <source>
        <dbReference type="EMBL" id="SPF52080.1"/>
    </source>
</evidence>
<keyword evidence="4 11" id="KW-0819">tRNA processing</keyword>
<keyword evidence="3 11" id="KW-0808">Transferase</keyword>
<dbReference type="Pfam" id="PF20258">
    <property type="entry name" value="tRNA_Me_trans_C"/>
    <property type="match status" value="1"/>
</dbReference>
<comment type="catalytic activity">
    <reaction evidence="9 11">
        <text>S-sulfanyl-L-cysteinyl-[protein] + uridine(34) in tRNA + AH2 + ATP = 2-thiouridine(34) in tRNA + L-cysteinyl-[protein] + A + AMP + diphosphate + H(+)</text>
        <dbReference type="Rhea" id="RHEA:47032"/>
        <dbReference type="Rhea" id="RHEA-COMP:10131"/>
        <dbReference type="Rhea" id="RHEA-COMP:11726"/>
        <dbReference type="Rhea" id="RHEA-COMP:11727"/>
        <dbReference type="Rhea" id="RHEA-COMP:11728"/>
        <dbReference type="ChEBI" id="CHEBI:13193"/>
        <dbReference type="ChEBI" id="CHEBI:15378"/>
        <dbReference type="ChEBI" id="CHEBI:17499"/>
        <dbReference type="ChEBI" id="CHEBI:29950"/>
        <dbReference type="ChEBI" id="CHEBI:30616"/>
        <dbReference type="ChEBI" id="CHEBI:33019"/>
        <dbReference type="ChEBI" id="CHEBI:61963"/>
        <dbReference type="ChEBI" id="CHEBI:65315"/>
        <dbReference type="ChEBI" id="CHEBI:87170"/>
        <dbReference type="ChEBI" id="CHEBI:456215"/>
        <dbReference type="EC" id="2.8.1.13"/>
    </reaction>
</comment>
<dbReference type="FunFam" id="3.40.50.620:FF:000115">
    <property type="entry name" value="tRNA-specific 2-thiouridylase MnmA"/>
    <property type="match status" value="1"/>
</dbReference>
<proteinExistence type="inferred from homology"/>
<feature type="region of interest" description="Interaction with tRNA" evidence="11">
    <location>
        <begin position="309"/>
        <end position="310"/>
    </location>
</feature>
<evidence type="ECO:0000256" key="9">
    <source>
        <dbReference type="ARBA" id="ARBA00051542"/>
    </source>
</evidence>
<evidence type="ECO:0000256" key="5">
    <source>
        <dbReference type="ARBA" id="ARBA00022741"/>
    </source>
</evidence>
<evidence type="ECO:0000256" key="11">
    <source>
        <dbReference type="HAMAP-Rule" id="MF_00144"/>
    </source>
</evidence>